<name>A0ABV8V2W4_9GAMM</name>
<dbReference type="EMBL" id="JBHSCX010000005">
    <property type="protein sequence ID" value="MFC4362226.1"/>
    <property type="molecule type" value="Genomic_DNA"/>
</dbReference>
<dbReference type="SUPFAM" id="SSF53850">
    <property type="entry name" value="Periplasmic binding protein-like II"/>
    <property type="match status" value="1"/>
</dbReference>
<organism evidence="2 3">
    <name type="scientific">Simiduia curdlanivorans</name>
    <dbReference type="NCBI Taxonomy" id="1492769"/>
    <lineage>
        <taxon>Bacteria</taxon>
        <taxon>Pseudomonadati</taxon>
        <taxon>Pseudomonadota</taxon>
        <taxon>Gammaproteobacteria</taxon>
        <taxon>Cellvibrionales</taxon>
        <taxon>Cellvibrionaceae</taxon>
        <taxon>Simiduia</taxon>
    </lineage>
</organism>
<gene>
    <name evidence="2" type="ORF">ACFOX3_07930</name>
</gene>
<sequence>MKKSALTLSVLLVLSYPAVCQPKEVLVAFGSSLPPWVLEDGSGGILVDMLKACLKPSGYELKPQLLPYARRIFAYEADQVDIVTDVNENLINERGLKGFYSGDLYSYENFLISLSARGFHITKVEDISPYSLLSWQGAIEKIGGAYAEMALKNKQYRETHNQKTQLRMLFRDRVDFIQLDGNIFEYYRQEMIADGEISKDIRVDRFPLFGKNTNGFLFRSKSIRDACVANLAATTSGSEQP</sequence>
<reference evidence="3" key="1">
    <citation type="journal article" date="2019" name="Int. J. Syst. Evol. Microbiol.">
        <title>The Global Catalogue of Microorganisms (GCM) 10K type strain sequencing project: providing services to taxonomists for standard genome sequencing and annotation.</title>
        <authorList>
            <consortium name="The Broad Institute Genomics Platform"/>
            <consortium name="The Broad Institute Genome Sequencing Center for Infectious Disease"/>
            <person name="Wu L."/>
            <person name="Ma J."/>
        </authorList>
    </citation>
    <scope>NUCLEOTIDE SEQUENCE [LARGE SCALE GENOMIC DNA]</scope>
    <source>
        <strain evidence="3">CECT 8570</strain>
    </source>
</reference>
<dbReference type="RefSeq" id="WP_290265554.1">
    <property type="nucleotide sequence ID" value="NZ_JAUFQG010000006.1"/>
</dbReference>
<dbReference type="Gene3D" id="3.40.190.10">
    <property type="entry name" value="Periplasmic binding protein-like II"/>
    <property type="match status" value="2"/>
</dbReference>
<evidence type="ECO:0000256" key="1">
    <source>
        <dbReference type="SAM" id="SignalP"/>
    </source>
</evidence>
<keyword evidence="3" id="KW-1185">Reference proteome</keyword>
<evidence type="ECO:0008006" key="4">
    <source>
        <dbReference type="Google" id="ProtNLM"/>
    </source>
</evidence>
<evidence type="ECO:0000313" key="3">
    <source>
        <dbReference type="Proteomes" id="UP001595840"/>
    </source>
</evidence>
<comment type="caution">
    <text evidence="2">The sequence shown here is derived from an EMBL/GenBank/DDBJ whole genome shotgun (WGS) entry which is preliminary data.</text>
</comment>
<feature type="chain" id="PRO_5045573793" description="Solute-binding protein family 3/N-terminal domain-containing protein" evidence="1">
    <location>
        <begin position="21"/>
        <end position="241"/>
    </location>
</feature>
<proteinExistence type="predicted"/>
<feature type="signal peptide" evidence="1">
    <location>
        <begin position="1"/>
        <end position="20"/>
    </location>
</feature>
<accession>A0ABV8V2W4</accession>
<protein>
    <recommendedName>
        <fullName evidence="4">Solute-binding protein family 3/N-terminal domain-containing protein</fullName>
    </recommendedName>
</protein>
<keyword evidence="1" id="KW-0732">Signal</keyword>
<evidence type="ECO:0000313" key="2">
    <source>
        <dbReference type="EMBL" id="MFC4362226.1"/>
    </source>
</evidence>
<dbReference type="Proteomes" id="UP001595840">
    <property type="component" value="Unassembled WGS sequence"/>
</dbReference>